<evidence type="ECO:0000313" key="11">
    <source>
        <dbReference type="Proteomes" id="UP001209878"/>
    </source>
</evidence>
<comment type="subcellular location">
    <subcellularLocation>
        <location evidence="1">Cytoplasm</location>
        <location evidence="1">Cytoskeleton</location>
    </subcellularLocation>
</comment>
<dbReference type="GO" id="GO:0005884">
    <property type="term" value="C:actin filament"/>
    <property type="evidence" value="ECO:0007669"/>
    <property type="project" value="TreeGrafter"/>
</dbReference>
<keyword evidence="11" id="KW-1185">Reference proteome</keyword>
<keyword evidence="2" id="KW-0963">Cytoplasm</keyword>
<dbReference type="Pfam" id="PF00241">
    <property type="entry name" value="Cofilin_ADF"/>
    <property type="match status" value="2"/>
</dbReference>
<dbReference type="PROSITE" id="PS51263">
    <property type="entry name" value="ADF_H"/>
    <property type="match status" value="2"/>
</dbReference>
<feature type="domain" description="ADF-H" evidence="9">
    <location>
        <begin position="186"/>
        <end position="320"/>
    </location>
</feature>
<evidence type="ECO:0000313" key="10">
    <source>
        <dbReference type="EMBL" id="KAK2164801.1"/>
    </source>
</evidence>
<evidence type="ECO:0000256" key="8">
    <source>
        <dbReference type="ARBA" id="ARBA00068121"/>
    </source>
</evidence>
<organism evidence="10 11">
    <name type="scientific">Ridgeia piscesae</name>
    <name type="common">Tubeworm</name>
    <dbReference type="NCBI Taxonomy" id="27915"/>
    <lineage>
        <taxon>Eukaryota</taxon>
        <taxon>Metazoa</taxon>
        <taxon>Spiralia</taxon>
        <taxon>Lophotrochozoa</taxon>
        <taxon>Annelida</taxon>
        <taxon>Polychaeta</taxon>
        <taxon>Sedentaria</taxon>
        <taxon>Canalipalpata</taxon>
        <taxon>Sabellida</taxon>
        <taxon>Siboglinidae</taxon>
        <taxon>Ridgeia</taxon>
    </lineage>
</organism>
<dbReference type="FunFam" id="3.40.20.10:FF:000018">
    <property type="entry name" value="Coactosin-like 1"/>
    <property type="match status" value="2"/>
</dbReference>
<comment type="function">
    <text evidence="6">Binds to F-actin in a calcium-independent manner. Has no direct effect on actin depolymerization. Acts as a chaperone for ALOX5 (5LO), influencing both its stability and activity in leukotrienes synthesis.</text>
</comment>
<dbReference type="SMART" id="SM00102">
    <property type="entry name" value="ADF"/>
    <property type="match status" value="2"/>
</dbReference>
<dbReference type="AlphaFoldDB" id="A0AAD9NE10"/>
<feature type="domain" description="ADF-H" evidence="9">
    <location>
        <begin position="4"/>
        <end position="144"/>
    </location>
</feature>
<reference evidence="10" key="1">
    <citation type="journal article" date="2023" name="Mol. Biol. Evol.">
        <title>Third-Generation Sequencing Reveals the Adaptive Role of the Epigenome in Three Deep-Sea Polychaetes.</title>
        <authorList>
            <person name="Perez M."/>
            <person name="Aroh O."/>
            <person name="Sun Y."/>
            <person name="Lan Y."/>
            <person name="Juniper S.K."/>
            <person name="Young C.R."/>
            <person name="Angers B."/>
            <person name="Qian P.Y."/>
        </authorList>
    </citation>
    <scope>NUCLEOTIDE SEQUENCE</scope>
    <source>
        <strain evidence="10">R07B-5</strain>
    </source>
</reference>
<name>A0AAD9NE10_RIDPI</name>
<dbReference type="InterPro" id="IPR029006">
    <property type="entry name" value="ADF-H/Gelsolin-like_dom_sf"/>
</dbReference>
<dbReference type="GO" id="GO:0051015">
    <property type="term" value="F:actin filament binding"/>
    <property type="evidence" value="ECO:0007669"/>
    <property type="project" value="TreeGrafter"/>
</dbReference>
<evidence type="ECO:0000256" key="5">
    <source>
        <dbReference type="ARBA" id="ARBA00038052"/>
    </source>
</evidence>
<gene>
    <name evidence="10" type="ORF">NP493_1398g00049</name>
</gene>
<evidence type="ECO:0000256" key="4">
    <source>
        <dbReference type="ARBA" id="ARBA00023212"/>
    </source>
</evidence>
<dbReference type="GO" id="GO:0030427">
    <property type="term" value="C:site of polarized growth"/>
    <property type="evidence" value="ECO:0007669"/>
    <property type="project" value="TreeGrafter"/>
</dbReference>
<evidence type="ECO:0000256" key="3">
    <source>
        <dbReference type="ARBA" id="ARBA00023203"/>
    </source>
</evidence>
<dbReference type="PANTHER" id="PTHR10829:SF56">
    <property type="entry name" value="ADF-H DOMAIN-CONTAINING PROTEIN"/>
    <property type="match status" value="1"/>
</dbReference>
<dbReference type="Gene3D" id="3.40.20.10">
    <property type="entry name" value="Severin"/>
    <property type="match status" value="2"/>
</dbReference>
<keyword evidence="4" id="KW-0206">Cytoskeleton</keyword>
<comment type="subunit">
    <text evidence="7">Interacts with 5-lipoxygenase (ALOX5/5LO) in a calcium-independent manner. Binds to F-actin with a stoichiometry of 1:2.</text>
</comment>
<evidence type="ECO:0000259" key="9">
    <source>
        <dbReference type="PROSITE" id="PS51263"/>
    </source>
</evidence>
<dbReference type="Proteomes" id="UP001209878">
    <property type="component" value="Unassembled WGS sequence"/>
</dbReference>
<evidence type="ECO:0000256" key="1">
    <source>
        <dbReference type="ARBA" id="ARBA00004245"/>
    </source>
</evidence>
<evidence type="ECO:0000256" key="2">
    <source>
        <dbReference type="ARBA" id="ARBA00022490"/>
    </source>
</evidence>
<proteinExistence type="inferred from homology"/>
<dbReference type="EMBL" id="JAODUO010001395">
    <property type="protein sequence ID" value="KAK2164801.1"/>
    <property type="molecule type" value="Genomic_DNA"/>
</dbReference>
<dbReference type="CDD" id="cd11282">
    <property type="entry name" value="ADF_coactosin_like"/>
    <property type="match status" value="1"/>
</dbReference>
<accession>A0AAD9NE10</accession>
<dbReference type="SUPFAM" id="SSF55753">
    <property type="entry name" value="Actin depolymerizing proteins"/>
    <property type="match status" value="2"/>
</dbReference>
<evidence type="ECO:0000256" key="6">
    <source>
        <dbReference type="ARBA" id="ARBA00058385"/>
    </source>
</evidence>
<dbReference type="InterPro" id="IPR002108">
    <property type="entry name" value="ADF-H"/>
</dbReference>
<evidence type="ECO:0000256" key="7">
    <source>
        <dbReference type="ARBA" id="ARBA00062335"/>
    </source>
</evidence>
<dbReference type="GO" id="GO:0030833">
    <property type="term" value="P:regulation of actin filament polymerization"/>
    <property type="evidence" value="ECO:0007669"/>
    <property type="project" value="TreeGrafter"/>
</dbReference>
<keyword evidence="3" id="KW-0009">Actin-binding</keyword>
<dbReference type="PANTHER" id="PTHR10829">
    <property type="entry name" value="CORTACTIN AND DREBRIN"/>
    <property type="match status" value="1"/>
</dbReference>
<comment type="similarity">
    <text evidence="5">Belongs to the actin-binding proteins ADF family. Coactosin subfamily.</text>
</comment>
<dbReference type="GO" id="GO:0030864">
    <property type="term" value="C:cortical actin cytoskeleton"/>
    <property type="evidence" value="ECO:0007669"/>
    <property type="project" value="TreeGrafter"/>
</dbReference>
<comment type="caution">
    <text evidence="10">The sequence shown here is derived from an EMBL/GenBank/DDBJ whole genome shotgun (WGS) entry which is preliminary data.</text>
</comment>
<protein>
    <recommendedName>
        <fullName evidence="8">Coactosin-like protein</fullName>
    </recommendedName>
</protein>
<sequence>MSTTAEVADGDRLQEAIRALRSDNRPPECRAWLIVGHVDNNPTLIDVVAQDTSPDASIGDDFFAHLHDDQMMYCLVRLCTSFDMATTVKFVYIHWIGDNVPFVKKGRYGVVHGSIEQHFNPYHALIETGSLEDLKEDELVKKLEEGSGTRNHVIEGSLEGRQERGFTAHAVKKQVTTQLRNVAPSGASVEVTQELTDALMEVRQDTSDVSWMLAGFEDNNLKRPLALVAKGTGDISELRDSFLDDQVMYALYRTSDCIDDIKTVKFVYIYWIGEKTRPLMKGKVSAYSGPIQHIFSPMHVSLSFTAKSDIKEDVIRDKVRY</sequence>